<proteinExistence type="predicted"/>
<dbReference type="AlphaFoldDB" id="A0A2H0YYR1"/>
<dbReference type="EMBL" id="PEXT01000007">
    <property type="protein sequence ID" value="PIS43614.1"/>
    <property type="molecule type" value="Genomic_DNA"/>
</dbReference>
<name>A0A2H0YYR1_9BACT</name>
<evidence type="ECO:0000313" key="2">
    <source>
        <dbReference type="EMBL" id="PIS43614.1"/>
    </source>
</evidence>
<feature type="transmembrane region" description="Helical" evidence="1">
    <location>
        <begin position="6"/>
        <end position="26"/>
    </location>
</feature>
<evidence type="ECO:0000256" key="1">
    <source>
        <dbReference type="SAM" id="Phobius"/>
    </source>
</evidence>
<gene>
    <name evidence="2" type="ORF">COT23_00355</name>
</gene>
<organism evidence="2 3">
    <name type="scientific">Candidatus Kaiserbacteria bacterium CG08_land_8_20_14_0_20_50_21</name>
    <dbReference type="NCBI Taxonomy" id="1974604"/>
    <lineage>
        <taxon>Bacteria</taxon>
        <taxon>Candidatus Kaiseribacteriota</taxon>
    </lineage>
</organism>
<accession>A0A2H0YYR1</accession>
<sequence>MTAVAYLVFVLITLALLGGFFMLTIFEARRGSHFFARGRARLDRQVERIEFILHHVDLGAFLRDEIRRDVGRLSHVIAYLSLQAVRAVERLLTRLVRYLRSRNAVDAAPRGDARDFVKKLSDFKDRLKATHPKISDIQ</sequence>
<reference evidence="3" key="1">
    <citation type="submission" date="2017-09" db="EMBL/GenBank/DDBJ databases">
        <title>Depth-based differentiation of microbial function through sediment-hosted aquifers and enrichment of novel symbionts in the deep terrestrial subsurface.</title>
        <authorList>
            <person name="Probst A.J."/>
            <person name="Ladd B."/>
            <person name="Jarett J.K."/>
            <person name="Geller-Mcgrath D.E."/>
            <person name="Sieber C.M.K."/>
            <person name="Emerson J.B."/>
            <person name="Anantharaman K."/>
            <person name="Thomas B.C."/>
            <person name="Malmstrom R."/>
            <person name="Stieglmeier M."/>
            <person name="Klingl A."/>
            <person name="Woyke T."/>
            <person name="Ryan C.M."/>
            <person name="Banfield J.F."/>
        </authorList>
    </citation>
    <scope>NUCLEOTIDE SEQUENCE [LARGE SCALE GENOMIC DNA]</scope>
</reference>
<keyword evidence="1" id="KW-1133">Transmembrane helix</keyword>
<evidence type="ECO:0000313" key="3">
    <source>
        <dbReference type="Proteomes" id="UP000228687"/>
    </source>
</evidence>
<keyword evidence="1" id="KW-0472">Membrane</keyword>
<dbReference type="Proteomes" id="UP000228687">
    <property type="component" value="Unassembled WGS sequence"/>
</dbReference>
<comment type="caution">
    <text evidence="2">The sequence shown here is derived from an EMBL/GenBank/DDBJ whole genome shotgun (WGS) entry which is preliminary data.</text>
</comment>
<keyword evidence="1" id="KW-0812">Transmembrane</keyword>
<protein>
    <submittedName>
        <fullName evidence="2">Uncharacterized protein</fullName>
    </submittedName>
</protein>